<dbReference type="InterPro" id="IPR053978">
    <property type="entry name" value="SO2946-like_C"/>
</dbReference>
<dbReference type="AlphaFoldDB" id="A0A6M3XGL9"/>
<organism evidence="2">
    <name type="scientific">viral metagenome</name>
    <dbReference type="NCBI Taxonomy" id="1070528"/>
    <lineage>
        <taxon>unclassified sequences</taxon>
        <taxon>metagenomes</taxon>
        <taxon>organismal metagenomes</taxon>
    </lineage>
</organism>
<protein>
    <recommendedName>
        <fullName evidence="1">SO2946-like C-terminal domain-containing protein</fullName>
    </recommendedName>
</protein>
<accession>A0A6M3XGL9</accession>
<sequence>MFEQIGFVGHLSGKVNAKIPADMYIDVDDMNSQPISYTMTQATTGTWELDADAENGVLSLDCNSTTETQGIQAQKTLASFLPKAGRNIWFEARVKVTGIANLNAELFIGLAEIDTTVIAASAVSTANHLGFSSVTDDCILLANAEKAGTGATTTGVTIKADTWYRFGFKVSGLTSVSFYVNDAYVSALPTANIPIVVLAPTFVCQSGGTDQPVLHVDYVICQQTR</sequence>
<evidence type="ECO:0000259" key="1">
    <source>
        <dbReference type="Pfam" id="PF22237"/>
    </source>
</evidence>
<proteinExistence type="predicted"/>
<feature type="domain" description="SO2946-like C-terminal" evidence="1">
    <location>
        <begin position="56"/>
        <end position="212"/>
    </location>
</feature>
<dbReference type="EMBL" id="MT144670">
    <property type="protein sequence ID" value="QJH97014.1"/>
    <property type="molecule type" value="Genomic_DNA"/>
</dbReference>
<gene>
    <name evidence="2" type="ORF">TM448B00894_0010</name>
</gene>
<dbReference type="Pfam" id="PF22237">
    <property type="entry name" value="SO2946-like_C"/>
    <property type="match status" value="1"/>
</dbReference>
<evidence type="ECO:0000313" key="2">
    <source>
        <dbReference type="EMBL" id="QJH97014.1"/>
    </source>
</evidence>
<reference evidence="2" key="1">
    <citation type="submission" date="2020-03" db="EMBL/GenBank/DDBJ databases">
        <title>The deep terrestrial virosphere.</title>
        <authorList>
            <person name="Holmfeldt K."/>
            <person name="Nilsson E."/>
            <person name="Simone D."/>
            <person name="Lopez-Fernandez M."/>
            <person name="Wu X."/>
            <person name="de Brujin I."/>
            <person name="Lundin D."/>
            <person name="Andersson A."/>
            <person name="Bertilsson S."/>
            <person name="Dopson M."/>
        </authorList>
    </citation>
    <scope>NUCLEOTIDE SEQUENCE</scope>
    <source>
        <strain evidence="2">TM448B00894</strain>
    </source>
</reference>
<name>A0A6M3XGL9_9ZZZZ</name>